<feature type="domain" description="FAS1" evidence="9">
    <location>
        <begin position="28"/>
        <end position="178"/>
    </location>
</feature>
<gene>
    <name evidence="10" type="ORF">R1sor_026338</name>
</gene>
<evidence type="ECO:0000256" key="2">
    <source>
        <dbReference type="ARBA" id="ARBA00022475"/>
    </source>
</evidence>
<evidence type="ECO:0000256" key="4">
    <source>
        <dbReference type="ARBA" id="ARBA00022729"/>
    </source>
</evidence>
<feature type="signal peptide" evidence="8">
    <location>
        <begin position="1"/>
        <end position="27"/>
    </location>
</feature>
<feature type="chain" id="PRO_5044882681" description="FAS1 domain-containing protein" evidence="8">
    <location>
        <begin position="28"/>
        <end position="538"/>
    </location>
</feature>
<dbReference type="EMBL" id="JBJQOH010000008">
    <property type="protein sequence ID" value="KAL3676390.1"/>
    <property type="molecule type" value="Genomic_DNA"/>
</dbReference>
<proteinExistence type="predicted"/>
<dbReference type="PANTHER" id="PTHR32382:SF0">
    <property type="entry name" value="FASCICLIN-LIKE ARABINOGALACTAN PROTEIN 4"/>
    <property type="match status" value="1"/>
</dbReference>
<comment type="caution">
    <text evidence="10">The sequence shown here is derived from an EMBL/GenBank/DDBJ whole genome shotgun (WGS) entry which is preliminary data.</text>
</comment>
<dbReference type="InterPro" id="IPR033254">
    <property type="entry name" value="Plant_FLA"/>
</dbReference>
<evidence type="ECO:0000313" key="11">
    <source>
        <dbReference type="Proteomes" id="UP001633002"/>
    </source>
</evidence>
<dbReference type="SUPFAM" id="SSF82153">
    <property type="entry name" value="FAS1 domain"/>
    <property type="match status" value="2"/>
</dbReference>
<feature type="region of interest" description="Disordered" evidence="7">
    <location>
        <begin position="375"/>
        <end position="437"/>
    </location>
</feature>
<dbReference type="Pfam" id="PF02469">
    <property type="entry name" value="Fasciclin"/>
    <property type="match status" value="2"/>
</dbReference>
<keyword evidence="2" id="KW-1003">Cell membrane</keyword>
<feature type="domain" description="FAS1" evidence="9">
    <location>
        <begin position="190"/>
        <end position="334"/>
    </location>
</feature>
<dbReference type="AlphaFoldDB" id="A0ABD3GED7"/>
<evidence type="ECO:0000256" key="6">
    <source>
        <dbReference type="ARBA" id="ARBA00023288"/>
    </source>
</evidence>
<reference evidence="10 11" key="1">
    <citation type="submission" date="2024-09" db="EMBL/GenBank/DDBJ databases">
        <title>Chromosome-scale assembly of Riccia sorocarpa.</title>
        <authorList>
            <person name="Paukszto L."/>
        </authorList>
    </citation>
    <scope>NUCLEOTIDE SEQUENCE [LARGE SCALE GENOMIC DNA]</scope>
    <source>
        <strain evidence="10">LP-2024</strain>
        <tissue evidence="10">Aerial parts of the thallus</tissue>
    </source>
</reference>
<protein>
    <recommendedName>
        <fullName evidence="9">FAS1 domain-containing protein</fullName>
    </recommendedName>
</protein>
<accession>A0ABD3GED7</accession>
<evidence type="ECO:0000259" key="9">
    <source>
        <dbReference type="PROSITE" id="PS50213"/>
    </source>
</evidence>
<evidence type="ECO:0000313" key="10">
    <source>
        <dbReference type="EMBL" id="KAL3676390.1"/>
    </source>
</evidence>
<keyword evidence="4 8" id="KW-0732">Signal</keyword>
<evidence type="ECO:0000256" key="3">
    <source>
        <dbReference type="ARBA" id="ARBA00022622"/>
    </source>
</evidence>
<comment type="subcellular location">
    <subcellularLocation>
        <location evidence="1">Cell membrane</location>
        <topology evidence="1">Lipid-anchor</topology>
        <topology evidence="1">GPI-anchor</topology>
    </subcellularLocation>
</comment>
<evidence type="ECO:0000256" key="7">
    <source>
        <dbReference type="SAM" id="MobiDB-lite"/>
    </source>
</evidence>
<feature type="compositionally biased region" description="Low complexity" evidence="7">
    <location>
        <begin position="398"/>
        <end position="407"/>
    </location>
</feature>
<dbReference type="InterPro" id="IPR000782">
    <property type="entry name" value="FAS1_domain"/>
</dbReference>
<dbReference type="GO" id="GO:0098552">
    <property type="term" value="C:side of membrane"/>
    <property type="evidence" value="ECO:0007669"/>
    <property type="project" value="UniProtKB-KW"/>
</dbReference>
<dbReference type="InterPro" id="IPR036378">
    <property type="entry name" value="FAS1_dom_sf"/>
</dbReference>
<evidence type="ECO:0000256" key="8">
    <source>
        <dbReference type="SAM" id="SignalP"/>
    </source>
</evidence>
<organism evidence="10 11">
    <name type="scientific">Riccia sorocarpa</name>
    <dbReference type="NCBI Taxonomy" id="122646"/>
    <lineage>
        <taxon>Eukaryota</taxon>
        <taxon>Viridiplantae</taxon>
        <taxon>Streptophyta</taxon>
        <taxon>Embryophyta</taxon>
        <taxon>Marchantiophyta</taxon>
        <taxon>Marchantiopsida</taxon>
        <taxon>Marchantiidae</taxon>
        <taxon>Marchantiales</taxon>
        <taxon>Ricciaceae</taxon>
        <taxon>Riccia</taxon>
    </lineage>
</organism>
<name>A0ABD3GED7_9MARC</name>
<sequence>MGRRGGGGVGFVAGVFLLVSWTTFTSAAFNVTLMLNAHPHYSDFNQLLSSTGVADEINSRTSLTVLVPSNTILAPFLTANPNSDSGEIADVLRYHVLLQYWDISQLKAIPQDKPTEVTTLLQTTGRTAGNDGVVDLTYDATTIGVGLPVEGAPPNASITTSISSMPYNISILAVDTTLIPPGWGTRKDESANITAALEGAVNYKTFIDLLTSTGVDAEYASKQTGAGITVLAPTDAAFAALPPGALAALTPDQAKQVLRYHAIGQYYPLGTLSTLNKVEPTLASVTGGPGTYVIDVTSKATGLVTLSTGASNATIGSTIYDTTPTSVFSINSVLLPPEIFALAPAAAPSPLSPALAPAPALSPVPAPAIGSPVPAPAPGTVPAPASSPSSSPAPAPGPEALVPAPAFAGPPAPPTAPEAGDLAPAPSEDLSPDGNDGSVTLVSRVTLGWLHLEGGMASLPEVIHWAISAPAEKRLFNVWFLAIAWRCLWAERCTLKYESKMNAVNLEKVTYLFLEDLHARRNRIRPEAVRFCAQYLKD</sequence>
<dbReference type="Gene3D" id="2.30.180.10">
    <property type="entry name" value="FAS1 domain"/>
    <property type="match status" value="2"/>
</dbReference>
<dbReference type="Proteomes" id="UP001633002">
    <property type="component" value="Unassembled WGS sequence"/>
</dbReference>
<keyword evidence="3" id="KW-0325">Glycoprotein</keyword>
<evidence type="ECO:0000256" key="5">
    <source>
        <dbReference type="ARBA" id="ARBA00023136"/>
    </source>
</evidence>
<keyword evidence="3" id="KW-0336">GPI-anchor</keyword>
<dbReference type="SMART" id="SM00554">
    <property type="entry name" value="FAS1"/>
    <property type="match status" value="2"/>
</dbReference>
<dbReference type="GO" id="GO:0005886">
    <property type="term" value="C:plasma membrane"/>
    <property type="evidence" value="ECO:0007669"/>
    <property type="project" value="UniProtKB-SubCell"/>
</dbReference>
<keyword evidence="5" id="KW-0472">Membrane</keyword>
<keyword evidence="6" id="KW-0449">Lipoprotein</keyword>
<dbReference type="PANTHER" id="PTHR32382">
    <property type="entry name" value="FASCICLIN-LIKE ARABINOGALACTAN PROTEIN"/>
    <property type="match status" value="1"/>
</dbReference>
<evidence type="ECO:0000256" key="1">
    <source>
        <dbReference type="ARBA" id="ARBA00004609"/>
    </source>
</evidence>
<dbReference type="PROSITE" id="PS50213">
    <property type="entry name" value="FAS1"/>
    <property type="match status" value="2"/>
</dbReference>
<keyword evidence="11" id="KW-1185">Reference proteome</keyword>